<reference evidence="3" key="1">
    <citation type="submission" date="2022-07" db="EMBL/GenBank/DDBJ databases">
        <title>Genome Sequence of Agrocybe chaxingu.</title>
        <authorList>
            <person name="Buettner E."/>
        </authorList>
    </citation>
    <scope>NUCLEOTIDE SEQUENCE</scope>
    <source>
        <strain evidence="3">MP-N11</strain>
    </source>
</reference>
<feature type="domain" description="CRIB" evidence="1">
    <location>
        <begin position="179"/>
        <end position="194"/>
    </location>
</feature>
<dbReference type="CDD" id="cd01205">
    <property type="entry name" value="EVH1_WASP-like"/>
    <property type="match status" value="1"/>
</dbReference>
<dbReference type="Pfam" id="PF00568">
    <property type="entry name" value="WH1"/>
    <property type="match status" value="1"/>
</dbReference>
<dbReference type="InterPro" id="IPR033927">
    <property type="entry name" value="WASPfam_EVH1"/>
</dbReference>
<protein>
    <submittedName>
        <fullName evidence="3">Uncharacterized protein</fullName>
    </submittedName>
</protein>
<evidence type="ECO:0000259" key="1">
    <source>
        <dbReference type="PROSITE" id="PS50108"/>
    </source>
</evidence>
<keyword evidence="4" id="KW-1185">Reference proteome</keyword>
<dbReference type="InterPro" id="IPR000095">
    <property type="entry name" value="CRIB_dom"/>
</dbReference>
<dbReference type="InterPro" id="IPR011993">
    <property type="entry name" value="PH-like_dom_sf"/>
</dbReference>
<dbReference type="SUPFAM" id="SSF50729">
    <property type="entry name" value="PH domain-like"/>
    <property type="match status" value="1"/>
</dbReference>
<dbReference type="AlphaFoldDB" id="A0A9W8K1P8"/>
<evidence type="ECO:0000313" key="3">
    <source>
        <dbReference type="EMBL" id="KAJ3509602.1"/>
    </source>
</evidence>
<dbReference type="Proteomes" id="UP001148786">
    <property type="component" value="Unassembled WGS sequence"/>
</dbReference>
<dbReference type="PROSITE" id="PS50108">
    <property type="entry name" value="CRIB"/>
    <property type="match status" value="1"/>
</dbReference>
<dbReference type="SMART" id="SM00461">
    <property type="entry name" value="WH1"/>
    <property type="match status" value="1"/>
</dbReference>
<dbReference type="Pfam" id="PF00786">
    <property type="entry name" value="PBD"/>
    <property type="match status" value="1"/>
</dbReference>
<evidence type="ECO:0000313" key="4">
    <source>
        <dbReference type="Proteomes" id="UP001148786"/>
    </source>
</evidence>
<evidence type="ECO:0000259" key="2">
    <source>
        <dbReference type="PROSITE" id="PS50229"/>
    </source>
</evidence>
<dbReference type="InterPro" id="IPR036936">
    <property type="entry name" value="CRIB_dom_sf"/>
</dbReference>
<gene>
    <name evidence="3" type="ORF">NLJ89_g5135</name>
</gene>
<proteinExistence type="predicted"/>
<accession>A0A9W8K1P8</accession>
<sequence length="246" mass="27549">MSTDSIAPSGARSVERNGLVSGLEQVPSTVLAVAGARVYHTKLNAKDTQWNYSQWKGTLSFGRDIDTPILRANSASDTEKYWFRLADDETGRTVWMFKFPEQFEYFVDRPFFHVFQGRTRRYGFLFNDDDEASMFGNEVISRIYNGKLPKKMKVFRTSSQTSTTRSKSLSSGSISRAMISSPAPNSFKHVAHVGVNQDGVLEASNDLDSSWKSILANLQGYGVSDDIVLRHSNFGDGFWKAIRTVG</sequence>
<feature type="domain" description="WH1" evidence="2">
    <location>
        <begin position="23"/>
        <end position="146"/>
    </location>
</feature>
<name>A0A9W8K1P8_9AGAR</name>
<dbReference type="Gene3D" id="2.30.29.30">
    <property type="entry name" value="Pleckstrin-homology domain (PH domain)/Phosphotyrosine-binding domain (PTB)"/>
    <property type="match status" value="1"/>
</dbReference>
<dbReference type="Gene3D" id="3.90.810.10">
    <property type="entry name" value="CRIB domain"/>
    <property type="match status" value="1"/>
</dbReference>
<comment type="caution">
    <text evidence="3">The sequence shown here is derived from an EMBL/GenBank/DDBJ whole genome shotgun (WGS) entry which is preliminary data.</text>
</comment>
<dbReference type="PROSITE" id="PS50229">
    <property type="entry name" value="WH1"/>
    <property type="match status" value="1"/>
</dbReference>
<dbReference type="EMBL" id="JANKHO010000464">
    <property type="protein sequence ID" value="KAJ3509602.1"/>
    <property type="molecule type" value="Genomic_DNA"/>
</dbReference>
<dbReference type="InterPro" id="IPR000697">
    <property type="entry name" value="WH1/EVH1_dom"/>
</dbReference>
<dbReference type="OrthoDB" id="8963340at2759"/>
<organism evidence="3 4">
    <name type="scientific">Agrocybe chaxingu</name>
    <dbReference type="NCBI Taxonomy" id="84603"/>
    <lineage>
        <taxon>Eukaryota</taxon>
        <taxon>Fungi</taxon>
        <taxon>Dikarya</taxon>
        <taxon>Basidiomycota</taxon>
        <taxon>Agaricomycotina</taxon>
        <taxon>Agaricomycetes</taxon>
        <taxon>Agaricomycetidae</taxon>
        <taxon>Agaricales</taxon>
        <taxon>Agaricineae</taxon>
        <taxon>Strophariaceae</taxon>
        <taxon>Agrocybe</taxon>
    </lineage>
</organism>